<reference evidence="6 7" key="1">
    <citation type="submission" date="2016-07" db="EMBL/GenBank/DDBJ databases">
        <title>Comparative genomics of the Campylobacter concisus group.</title>
        <authorList>
            <person name="Miller W.G."/>
            <person name="Yee E."/>
            <person name="Chapman M.H."/>
            <person name="Huynh S."/>
            <person name="Bono J.L."/>
            <person name="On S.L.W."/>
            <person name="StLeger J."/>
            <person name="Foster G."/>
            <person name="Parker C.T."/>
        </authorList>
    </citation>
    <scope>NUCLEOTIDE SEQUENCE [LARGE SCALE GENOMIC DNA]</scope>
    <source>
        <strain evidence="6 7">CCUG 21559</strain>
    </source>
</reference>
<dbReference type="Gene3D" id="3.20.20.450">
    <property type="entry name" value="EAL domain"/>
    <property type="match status" value="1"/>
</dbReference>
<keyword evidence="2" id="KW-0472">Membrane</keyword>
<dbReference type="PROSITE" id="PS50112">
    <property type="entry name" value="PAS"/>
    <property type="match status" value="1"/>
</dbReference>
<protein>
    <submittedName>
        <fullName evidence="6">PAS sensor-containing diguanylate cyclase/phosphodiesterase</fullName>
    </submittedName>
</protein>
<evidence type="ECO:0000256" key="1">
    <source>
        <dbReference type="SAM" id="Coils"/>
    </source>
</evidence>
<dbReference type="Gene3D" id="3.30.70.270">
    <property type="match status" value="1"/>
</dbReference>
<dbReference type="Pfam" id="PF13426">
    <property type="entry name" value="PAS_9"/>
    <property type="match status" value="1"/>
</dbReference>
<evidence type="ECO:0000313" key="7">
    <source>
        <dbReference type="Proteomes" id="UP000503264"/>
    </source>
</evidence>
<dbReference type="PANTHER" id="PTHR33121:SF79">
    <property type="entry name" value="CYCLIC DI-GMP PHOSPHODIESTERASE PDED-RELATED"/>
    <property type="match status" value="1"/>
</dbReference>
<sequence>MVFDSVKGGSKTISKFIALIIIFISLVAMCFVKFFDFLQIYTNLDEQVKIRQNEILIQRKQSLKNNVYEMYYDINKTYQNELARLQSELKSQIYKKVNSNIDSLDKLKSILKSPNFAFLTPNGEILSGKLEAKFLAPTLLSIVNEDDAIFVADDSVIYASFYYPLNIVIVYKTDLSTFNLNFIQNLKQRLLASDMFLLSKEGLKQSQILQDNAKISEDRFKSIMGLVKNSDKEGFYVSPNLDDSGEVIFAKDINAFSLVLVARARLSDIYKTIADEKAKLNTEILNQLFLSIFYFIALLSVVAILAFFVKKWLSDQFANFLNYFDKGGNEHISKDEFDFDEFRVLANKINYLVDEKICQTKQKEQKALLLSQYENTLNSLAMVFKFDDKNRIIYANDSLCMALKKSRQDIVGSNISVIFDKVYKDEVQKLYSDIKNAKSWSGILTINAKDAQKYAKTTLTPLVDVDGFLGEYLAICYDISDFMSQQEQVKRHLKDPLTKLPNRQALLDRIANSDEYAFISSFDILRFKHINEYYGFDMGDRILLEVSRRVLELIKLKHLELFKLTNDNFALLGKRHKWDVNSFSAYARNLVSEFKNRPIILDDVKFSIGLTFGISSEVSNLISSEMAKDYAKQNRELIAIFDDKKDMLLHTINLTQTIKRAIDDERIVLYKQGIIDNVSKKTIKYECLIRMIDDDGKVVSPFEFLNIAKHSNLYKELTKIVITSSFEYFSKNDFNFSINLAIDDILSPEILEFLKAKLTAFSGIGERLTIEILEDEGIKNFQKVNHFINEVRKFGCKVAIDDFGTGYSNFEYLMKLKADFIKIDGSMIKNIDKDSESRRVVELMVEFSKRLGIKTIAEFVHSKDVSSIISDIGIDASQGFYYDEPKPLSA</sequence>
<keyword evidence="1" id="KW-0175">Coiled coil</keyword>
<keyword evidence="2" id="KW-0812">Transmembrane</keyword>
<dbReference type="SUPFAM" id="SSF55785">
    <property type="entry name" value="PYP-like sensor domain (PAS domain)"/>
    <property type="match status" value="1"/>
</dbReference>
<dbReference type="InterPro" id="IPR035965">
    <property type="entry name" value="PAS-like_dom_sf"/>
</dbReference>
<name>A0A6G5QDX4_9BACT</name>
<dbReference type="AlphaFoldDB" id="A0A6G5QDX4"/>
<evidence type="ECO:0000259" key="4">
    <source>
        <dbReference type="PROSITE" id="PS50883"/>
    </source>
</evidence>
<dbReference type="PROSITE" id="PS50883">
    <property type="entry name" value="EAL"/>
    <property type="match status" value="1"/>
</dbReference>
<feature type="domain" description="PAS" evidence="3">
    <location>
        <begin position="383"/>
        <end position="437"/>
    </location>
</feature>
<dbReference type="CDD" id="cd01948">
    <property type="entry name" value="EAL"/>
    <property type="match status" value="1"/>
</dbReference>
<accession>A0A6G5QDX4</accession>
<proteinExistence type="predicted"/>
<evidence type="ECO:0000313" key="6">
    <source>
        <dbReference type="EMBL" id="QCD43893.1"/>
    </source>
</evidence>
<dbReference type="InterPro" id="IPR043128">
    <property type="entry name" value="Rev_trsase/Diguanyl_cyclase"/>
</dbReference>
<dbReference type="SMART" id="SM00052">
    <property type="entry name" value="EAL"/>
    <property type="match status" value="1"/>
</dbReference>
<dbReference type="SUPFAM" id="SSF55073">
    <property type="entry name" value="Nucleotide cyclase"/>
    <property type="match status" value="1"/>
</dbReference>
<feature type="domain" description="GGDEF" evidence="5">
    <location>
        <begin position="515"/>
        <end position="643"/>
    </location>
</feature>
<dbReference type="PANTHER" id="PTHR33121">
    <property type="entry name" value="CYCLIC DI-GMP PHOSPHODIESTERASE PDEF"/>
    <property type="match status" value="1"/>
</dbReference>
<feature type="coiled-coil region" evidence="1">
    <location>
        <begin position="68"/>
        <end position="95"/>
    </location>
</feature>
<gene>
    <name evidence="6" type="ORF">CMUC_0068</name>
</gene>
<feature type="domain" description="EAL" evidence="4">
    <location>
        <begin position="651"/>
        <end position="890"/>
    </location>
</feature>
<dbReference type="Pfam" id="PF00990">
    <property type="entry name" value="GGDEF"/>
    <property type="match status" value="1"/>
</dbReference>
<feature type="transmembrane region" description="Helical" evidence="2">
    <location>
        <begin position="12"/>
        <end position="32"/>
    </location>
</feature>
<dbReference type="InterPro" id="IPR029787">
    <property type="entry name" value="Nucleotide_cyclase"/>
</dbReference>
<keyword evidence="2" id="KW-1133">Transmembrane helix</keyword>
<dbReference type="Proteomes" id="UP000503264">
    <property type="component" value="Chromosome"/>
</dbReference>
<dbReference type="InterPro" id="IPR050706">
    <property type="entry name" value="Cyclic-di-GMP_PDE-like"/>
</dbReference>
<dbReference type="SMART" id="SM00267">
    <property type="entry name" value="GGDEF"/>
    <property type="match status" value="1"/>
</dbReference>
<feature type="transmembrane region" description="Helical" evidence="2">
    <location>
        <begin position="288"/>
        <end position="309"/>
    </location>
</feature>
<dbReference type="GO" id="GO:0071111">
    <property type="term" value="F:cyclic-guanylate-specific phosphodiesterase activity"/>
    <property type="evidence" value="ECO:0007669"/>
    <property type="project" value="InterPro"/>
</dbReference>
<dbReference type="RefSeq" id="WP_171993227.1">
    <property type="nucleotide sequence ID" value="NZ_CP012542.1"/>
</dbReference>
<evidence type="ECO:0000256" key="2">
    <source>
        <dbReference type="SAM" id="Phobius"/>
    </source>
</evidence>
<evidence type="ECO:0000259" key="5">
    <source>
        <dbReference type="PROSITE" id="PS50887"/>
    </source>
</evidence>
<dbReference type="Gene3D" id="3.30.450.20">
    <property type="entry name" value="PAS domain"/>
    <property type="match status" value="1"/>
</dbReference>
<dbReference type="InterPro" id="IPR001633">
    <property type="entry name" value="EAL_dom"/>
</dbReference>
<keyword evidence="7" id="KW-1185">Reference proteome</keyword>
<evidence type="ECO:0000259" key="3">
    <source>
        <dbReference type="PROSITE" id="PS50112"/>
    </source>
</evidence>
<dbReference type="InterPro" id="IPR035919">
    <property type="entry name" value="EAL_sf"/>
</dbReference>
<dbReference type="EMBL" id="CP012542">
    <property type="protein sequence ID" value="QCD43893.1"/>
    <property type="molecule type" value="Genomic_DNA"/>
</dbReference>
<dbReference type="InterPro" id="IPR000014">
    <property type="entry name" value="PAS"/>
</dbReference>
<dbReference type="InterPro" id="IPR000160">
    <property type="entry name" value="GGDEF_dom"/>
</dbReference>
<dbReference type="CDD" id="cd00130">
    <property type="entry name" value="PAS"/>
    <property type="match status" value="1"/>
</dbReference>
<dbReference type="SUPFAM" id="SSF141868">
    <property type="entry name" value="EAL domain-like"/>
    <property type="match status" value="1"/>
</dbReference>
<dbReference type="Pfam" id="PF00563">
    <property type="entry name" value="EAL"/>
    <property type="match status" value="1"/>
</dbReference>
<organism evidence="6 7">
    <name type="scientific">Campylobacter mucosalis CCUG 21559</name>
    <dbReference type="NCBI Taxonomy" id="1032067"/>
    <lineage>
        <taxon>Bacteria</taxon>
        <taxon>Pseudomonadati</taxon>
        <taxon>Campylobacterota</taxon>
        <taxon>Epsilonproteobacteria</taxon>
        <taxon>Campylobacterales</taxon>
        <taxon>Campylobacteraceae</taxon>
        <taxon>Campylobacter</taxon>
    </lineage>
</organism>
<dbReference type="PROSITE" id="PS50887">
    <property type="entry name" value="GGDEF"/>
    <property type="match status" value="1"/>
</dbReference>